<dbReference type="PANTHER" id="PTHR30221:SF20">
    <property type="entry name" value="SMALL-CONDUCTANCE MECHANOSENSITIVE CHANNEL"/>
    <property type="match status" value="1"/>
</dbReference>
<dbReference type="RefSeq" id="WP_163486536.1">
    <property type="nucleotide sequence ID" value="NZ_CP048739.1"/>
</dbReference>
<sequence length="285" mass="30775">MLPAVSLLLMQSGDRTPTTAPHPATSPADSFLAELYTLFPRDVWFALIVLVAGVAVALILGTLTRRVLTGLGVPDAIEGTAFERTARNFDTSTVEILGWLVRYFVVGIAILAALSIANVNYADRFWSQVVEFLPMLFFAVVILIVGIVVGDKVELLVAERLRGVKLPQIGIIPAAAKFTVFYLASLIALSQLGVATMALVIFLAAYLFAIVFLGGIAFADMLKSGAAGTYLLLTQPYAIGDEIRVGDTGGIVQEVDLFVTHVEDDGEEYIVPNRKVFEEGIVRLR</sequence>
<dbReference type="Pfam" id="PF05552">
    <property type="entry name" value="MS_channel_1st_1"/>
    <property type="match status" value="1"/>
</dbReference>
<dbReference type="InterPro" id="IPR010920">
    <property type="entry name" value="LSM_dom_sf"/>
</dbReference>
<accession>A0A6C0UHC7</accession>
<comment type="subcellular location">
    <subcellularLocation>
        <location evidence="1">Membrane</location>
    </subcellularLocation>
</comment>
<reference evidence="6 7" key="1">
    <citation type="submission" date="2020-02" db="EMBL/GenBank/DDBJ databases">
        <title>Whole genome sequence of Halogeometricum borinquense strain wsp4.</title>
        <authorList>
            <person name="Verma D.K."/>
            <person name="Gopal K."/>
            <person name="Prasad E.S."/>
        </authorList>
    </citation>
    <scope>NUCLEOTIDE SEQUENCE [LARGE SCALE GENOMIC DNA]</scope>
    <source>
        <strain evidence="7">wsp4</strain>
    </source>
</reference>
<dbReference type="GeneID" id="44079785"/>
<keyword evidence="2" id="KW-0812">Transmembrane</keyword>
<dbReference type="Gene3D" id="2.30.30.60">
    <property type="match status" value="1"/>
</dbReference>
<dbReference type="EMBL" id="CP048739">
    <property type="protein sequence ID" value="QIB74630.1"/>
    <property type="molecule type" value="Genomic_DNA"/>
</dbReference>
<name>A0A6C0UHC7_9EURY</name>
<dbReference type="AlphaFoldDB" id="A0A6C0UHC7"/>
<dbReference type="GO" id="GO:0008381">
    <property type="term" value="F:mechanosensitive monoatomic ion channel activity"/>
    <property type="evidence" value="ECO:0007669"/>
    <property type="project" value="InterPro"/>
</dbReference>
<evidence type="ECO:0000256" key="1">
    <source>
        <dbReference type="ARBA" id="ARBA00004370"/>
    </source>
</evidence>
<evidence type="ECO:0000259" key="5">
    <source>
        <dbReference type="Pfam" id="PF00924"/>
    </source>
</evidence>
<dbReference type="GO" id="GO:0016020">
    <property type="term" value="C:membrane"/>
    <property type="evidence" value="ECO:0007669"/>
    <property type="project" value="UniProtKB-SubCell"/>
</dbReference>
<proteinExistence type="predicted"/>
<dbReference type="InterPro" id="IPR023408">
    <property type="entry name" value="MscS_beta-dom_sf"/>
</dbReference>
<dbReference type="InterPro" id="IPR008910">
    <property type="entry name" value="MSC_TM_helix"/>
</dbReference>
<protein>
    <submittedName>
        <fullName evidence="6">Mechanosensitive ion channel</fullName>
    </submittedName>
</protein>
<dbReference type="InterPro" id="IPR045275">
    <property type="entry name" value="MscS_archaea/bacteria_type"/>
</dbReference>
<dbReference type="Proteomes" id="UP000465846">
    <property type="component" value="Chromosome"/>
</dbReference>
<evidence type="ECO:0000256" key="3">
    <source>
        <dbReference type="ARBA" id="ARBA00022989"/>
    </source>
</evidence>
<evidence type="ECO:0000256" key="2">
    <source>
        <dbReference type="ARBA" id="ARBA00022692"/>
    </source>
</evidence>
<evidence type="ECO:0000313" key="6">
    <source>
        <dbReference type="EMBL" id="QIB74630.1"/>
    </source>
</evidence>
<dbReference type="InterPro" id="IPR006685">
    <property type="entry name" value="MscS_channel_2nd"/>
</dbReference>
<keyword evidence="3" id="KW-1133">Transmembrane helix</keyword>
<dbReference type="Pfam" id="PF00924">
    <property type="entry name" value="MS_channel_2nd"/>
    <property type="match status" value="1"/>
</dbReference>
<keyword evidence="4" id="KW-0472">Membrane</keyword>
<dbReference type="PANTHER" id="PTHR30221">
    <property type="entry name" value="SMALL-CONDUCTANCE MECHANOSENSITIVE CHANNEL"/>
    <property type="match status" value="1"/>
</dbReference>
<feature type="domain" description="Mechanosensitive ion channel MscS" evidence="5">
    <location>
        <begin position="222"/>
        <end position="281"/>
    </location>
</feature>
<evidence type="ECO:0000313" key="7">
    <source>
        <dbReference type="Proteomes" id="UP000465846"/>
    </source>
</evidence>
<organism evidence="6 7">
    <name type="scientific">Halogeometricum borinquense</name>
    <dbReference type="NCBI Taxonomy" id="60847"/>
    <lineage>
        <taxon>Archaea</taxon>
        <taxon>Methanobacteriati</taxon>
        <taxon>Methanobacteriota</taxon>
        <taxon>Stenosarchaea group</taxon>
        <taxon>Halobacteria</taxon>
        <taxon>Halobacteriales</taxon>
        <taxon>Haloferacaceae</taxon>
        <taxon>Halogeometricum</taxon>
    </lineage>
</organism>
<evidence type="ECO:0000256" key="4">
    <source>
        <dbReference type="ARBA" id="ARBA00023136"/>
    </source>
</evidence>
<dbReference type="SUPFAM" id="SSF50182">
    <property type="entry name" value="Sm-like ribonucleoproteins"/>
    <property type="match status" value="1"/>
</dbReference>
<gene>
    <name evidence="6" type="ORF">G3I44_10250</name>
</gene>